<gene>
    <name evidence="1" type="ORF">S01H1_76741</name>
</gene>
<protein>
    <submittedName>
        <fullName evidence="1">Uncharacterized protein</fullName>
    </submittedName>
</protein>
<proteinExistence type="predicted"/>
<reference evidence="1" key="1">
    <citation type="journal article" date="2014" name="Front. Microbiol.">
        <title>High frequency of phylogenetically diverse reductive dehalogenase-homologous genes in deep subseafloor sedimentary metagenomes.</title>
        <authorList>
            <person name="Kawai M."/>
            <person name="Futagami T."/>
            <person name="Toyoda A."/>
            <person name="Takaki Y."/>
            <person name="Nishi S."/>
            <person name="Hori S."/>
            <person name="Arai W."/>
            <person name="Tsubouchi T."/>
            <person name="Morono Y."/>
            <person name="Uchiyama I."/>
            <person name="Ito T."/>
            <person name="Fujiyama A."/>
            <person name="Inagaki F."/>
            <person name="Takami H."/>
        </authorList>
    </citation>
    <scope>NUCLEOTIDE SEQUENCE</scope>
    <source>
        <strain evidence="1">Expedition CK06-06</strain>
    </source>
</reference>
<accession>X0YGF5</accession>
<comment type="caution">
    <text evidence="1">The sequence shown here is derived from an EMBL/GenBank/DDBJ whole genome shotgun (WGS) entry which is preliminary data.</text>
</comment>
<feature type="non-terminal residue" evidence="1">
    <location>
        <position position="1"/>
    </location>
</feature>
<name>X0YGF5_9ZZZZ</name>
<dbReference type="AlphaFoldDB" id="X0YGF5"/>
<evidence type="ECO:0000313" key="1">
    <source>
        <dbReference type="EMBL" id="GAG46302.1"/>
    </source>
</evidence>
<dbReference type="EMBL" id="BARS01051532">
    <property type="protein sequence ID" value="GAG46302.1"/>
    <property type="molecule type" value="Genomic_DNA"/>
</dbReference>
<sequence length="68" mass="7387">DFLRSDALLPNALARAELQSMRTQMRGLGSVWERGLPPVGAGDPRLASTLSPVEALVIEEQKADAEER</sequence>
<organism evidence="1">
    <name type="scientific">marine sediment metagenome</name>
    <dbReference type="NCBI Taxonomy" id="412755"/>
    <lineage>
        <taxon>unclassified sequences</taxon>
        <taxon>metagenomes</taxon>
        <taxon>ecological metagenomes</taxon>
    </lineage>
</organism>